<proteinExistence type="predicted"/>
<dbReference type="Proteomes" id="UP000887013">
    <property type="component" value="Unassembled WGS sequence"/>
</dbReference>
<keyword evidence="2" id="KW-1185">Reference proteome</keyword>
<name>A0A8X6QX33_NEPPI</name>
<gene>
    <name evidence="1" type="ORF">NPIL_94291</name>
</gene>
<accession>A0A8X6QX33</accession>
<protein>
    <submittedName>
        <fullName evidence="1">Uncharacterized protein</fullName>
    </submittedName>
</protein>
<dbReference type="AlphaFoldDB" id="A0A8X6QX33"/>
<dbReference type="EMBL" id="BMAW01035849">
    <property type="protein sequence ID" value="GFU41442.1"/>
    <property type="molecule type" value="Genomic_DNA"/>
</dbReference>
<evidence type="ECO:0000313" key="1">
    <source>
        <dbReference type="EMBL" id="GFU41442.1"/>
    </source>
</evidence>
<organism evidence="1 2">
    <name type="scientific">Nephila pilipes</name>
    <name type="common">Giant wood spider</name>
    <name type="synonym">Nephila maculata</name>
    <dbReference type="NCBI Taxonomy" id="299642"/>
    <lineage>
        <taxon>Eukaryota</taxon>
        <taxon>Metazoa</taxon>
        <taxon>Ecdysozoa</taxon>
        <taxon>Arthropoda</taxon>
        <taxon>Chelicerata</taxon>
        <taxon>Arachnida</taxon>
        <taxon>Araneae</taxon>
        <taxon>Araneomorphae</taxon>
        <taxon>Entelegynae</taxon>
        <taxon>Araneoidea</taxon>
        <taxon>Nephilidae</taxon>
        <taxon>Nephila</taxon>
    </lineage>
</organism>
<evidence type="ECO:0000313" key="2">
    <source>
        <dbReference type="Proteomes" id="UP000887013"/>
    </source>
</evidence>
<sequence>MEERRVVRVKRGETVKDGLREGSLHCGLRGGSTPELYGAELSPMWLMTTVKPDGVTLKLSPLPYSQVMRTGVGHFREEDEDRFYIAYPLLSAEVGSSKCCLTKKGPDEEWSPAGKWGRI</sequence>
<comment type="caution">
    <text evidence="1">The sequence shown here is derived from an EMBL/GenBank/DDBJ whole genome shotgun (WGS) entry which is preliminary data.</text>
</comment>
<reference evidence="1" key="1">
    <citation type="submission" date="2020-08" db="EMBL/GenBank/DDBJ databases">
        <title>Multicomponent nature underlies the extraordinary mechanical properties of spider dragline silk.</title>
        <authorList>
            <person name="Kono N."/>
            <person name="Nakamura H."/>
            <person name="Mori M."/>
            <person name="Yoshida Y."/>
            <person name="Ohtoshi R."/>
            <person name="Malay A.D."/>
            <person name="Moran D.A.P."/>
            <person name="Tomita M."/>
            <person name="Numata K."/>
            <person name="Arakawa K."/>
        </authorList>
    </citation>
    <scope>NUCLEOTIDE SEQUENCE</scope>
</reference>